<feature type="compositionally biased region" description="Low complexity" evidence="2">
    <location>
        <begin position="25"/>
        <end position="42"/>
    </location>
</feature>
<feature type="coiled-coil region" evidence="1">
    <location>
        <begin position="268"/>
        <end position="330"/>
    </location>
</feature>
<feature type="region of interest" description="Disordered" evidence="2">
    <location>
        <begin position="622"/>
        <end position="658"/>
    </location>
</feature>
<feature type="compositionally biased region" description="Low complexity" evidence="2">
    <location>
        <begin position="189"/>
        <end position="205"/>
    </location>
</feature>
<feature type="region of interest" description="Disordered" evidence="2">
    <location>
        <begin position="1"/>
        <end position="46"/>
    </location>
</feature>
<keyword evidence="4" id="KW-1185">Reference proteome</keyword>
<gene>
    <name evidence="3" type="ORF">ADUPG1_013789</name>
</gene>
<evidence type="ECO:0000256" key="1">
    <source>
        <dbReference type="SAM" id="Coils"/>
    </source>
</evidence>
<feature type="region of interest" description="Disordered" evidence="2">
    <location>
        <begin position="538"/>
        <end position="558"/>
    </location>
</feature>
<dbReference type="Proteomes" id="UP001057375">
    <property type="component" value="Unassembled WGS sequence"/>
</dbReference>
<reference evidence="3" key="1">
    <citation type="submission" date="2022-03" db="EMBL/GenBank/DDBJ databases">
        <title>Draft genome sequence of Aduncisulcus paluster, a free-living microaerophilic Fornicata.</title>
        <authorList>
            <person name="Yuyama I."/>
            <person name="Kume K."/>
            <person name="Tamura T."/>
            <person name="Inagaki Y."/>
            <person name="Hashimoto T."/>
        </authorList>
    </citation>
    <scope>NUCLEOTIDE SEQUENCE</scope>
    <source>
        <strain evidence="3">NY0171</strain>
    </source>
</reference>
<feature type="compositionally biased region" description="Basic and acidic residues" evidence="2">
    <location>
        <begin position="628"/>
        <end position="652"/>
    </location>
</feature>
<feature type="compositionally biased region" description="Basic and acidic residues" evidence="2">
    <location>
        <begin position="390"/>
        <end position="415"/>
    </location>
</feature>
<feature type="region of interest" description="Disordered" evidence="2">
    <location>
        <begin position="378"/>
        <end position="424"/>
    </location>
</feature>
<feature type="compositionally biased region" description="Basic and acidic residues" evidence="2">
    <location>
        <begin position="65"/>
        <end position="79"/>
    </location>
</feature>
<sequence length="658" mass="74388">MLVLARQHKKMSEKESLIGWRLRHSASQPRSSSANSTRSGSRPMSAAYARILTSAEQFDKLMAEMESAGKEECEQKNDELASSPCGELDIDKEATLPKSSLFPPLDLQKQDQKLSKQQKLKKQEPSLKSSTQIKIRPKSHSSLAVRRSRLTSAQALLRKKRPATHVPRSSLSASFPSLPGVPSTYRGNSTISSSSDLGKKSSGSTFITQSRPVSHHPPSITNPVDYFSNHNFITALRDTGRDRYRGIIRAGSLSEARMEACREVDKVHSGVQQRITQLSTQIEETQSELSREIQKKNELERTLQESNAHAELLMRKIQTLEASNRRHEEVSYAHEWNKQVMEQFTKTHGFMSPKELYGHVVHLEKLIVEKSGVGGSLLGDVTLADGDSETTARRKKEEADKKLKEEEEKAADSKPSRFRSSNSLQEEIDSLRHANSLLQQNVSFLTDIQDKHEQLSLSVSMLWARLKAQSPLFSPSETSTDLIPNPDDPIDVLGCLEGLISCHQKTLCGNKLRRLSMLSNRIWRTHLRDSEYVKEMTKMEKTHNKGKKDGEDSYKLPDNDPEMVFSRVAGLLDTLQAERLTLESQLSASKTRMKVWEKERRSSMRERKSLEKRVTVLEASLQRALASDTERASERVSKSRYSSKRELQETVSKKNPQK</sequence>
<evidence type="ECO:0000313" key="4">
    <source>
        <dbReference type="Proteomes" id="UP001057375"/>
    </source>
</evidence>
<evidence type="ECO:0000256" key="2">
    <source>
        <dbReference type="SAM" id="MobiDB-lite"/>
    </source>
</evidence>
<proteinExistence type="predicted"/>
<evidence type="ECO:0000313" key="3">
    <source>
        <dbReference type="EMBL" id="GKT27356.1"/>
    </source>
</evidence>
<dbReference type="EMBL" id="BQXS01012735">
    <property type="protein sequence ID" value="GKT27356.1"/>
    <property type="molecule type" value="Genomic_DNA"/>
</dbReference>
<accession>A0ABQ5K454</accession>
<feature type="region of interest" description="Disordered" evidence="2">
    <location>
        <begin position="98"/>
        <end position="222"/>
    </location>
</feature>
<feature type="region of interest" description="Disordered" evidence="2">
    <location>
        <begin position="65"/>
        <end position="85"/>
    </location>
</feature>
<protein>
    <submittedName>
        <fullName evidence="3">Uncharacterized protein</fullName>
    </submittedName>
</protein>
<comment type="caution">
    <text evidence="3">The sequence shown here is derived from an EMBL/GenBank/DDBJ whole genome shotgun (WGS) entry which is preliminary data.</text>
</comment>
<keyword evidence="1" id="KW-0175">Coiled coil</keyword>
<organism evidence="3 4">
    <name type="scientific">Aduncisulcus paluster</name>
    <dbReference type="NCBI Taxonomy" id="2918883"/>
    <lineage>
        <taxon>Eukaryota</taxon>
        <taxon>Metamonada</taxon>
        <taxon>Carpediemonas-like organisms</taxon>
        <taxon>Aduncisulcus</taxon>
    </lineage>
</organism>
<name>A0ABQ5K454_9EUKA</name>